<dbReference type="InterPro" id="IPR050637">
    <property type="entry name" value="NLRP_innate_immun_reg"/>
</dbReference>
<dbReference type="InterPro" id="IPR032675">
    <property type="entry name" value="LRR_dom_sf"/>
</dbReference>
<dbReference type="PROSITE" id="PS50209">
    <property type="entry name" value="CARD"/>
    <property type="match status" value="1"/>
</dbReference>
<dbReference type="InterPro" id="IPR011029">
    <property type="entry name" value="DEATH-like_dom_sf"/>
</dbReference>
<keyword evidence="10" id="KW-1271">Inflammasome</keyword>
<proteinExistence type="predicted"/>
<dbReference type="PANTHER" id="PTHR45690">
    <property type="entry name" value="NACHT, LRR AND PYD DOMAINS-CONTAINING PROTEIN 12"/>
    <property type="match status" value="1"/>
</dbReference>
<keyword evidence="6" id="KW-0067">ATP-binding</keyword>
<keyword evidence="8" id="KW-0391">Immunity</keyword>
<sequence length="1050" mass="120800">MRTLKTCCGTLQTTLSWMCQGAQFVDKYRSQIIQRVTMVMPIADKLLAEGMIHEEVYSNISAARTNQDKMRELFKALHSGGNKVKSAFLSMLRENDPDLVQDLECCGKQRGEQENKSTISLKYKELIRGEYATVQEYNSLPGEDVKLDDRYTEPLIIQKHRQQREREEEIRSRGQDFYLLMDQRDSEAYKSTKVERLFDPDEHGDIQRTVILQGHSGTGKSFTTQKIMSDWAFGRLYKDRFDFVFHLRCKELNQATGRKSLMDLLNYNQSSSSMINQVLRQSPERVLFLVDGFDELKFSLDVPKDSLPRDPWTQCSPEVTLSGLIRKQILHESFLLVTTRSTALDKLKEVVKNPVRYAEIVGFSQEGVEEYFQRFFKKEQHSQQAYDSVRKNETLFTACFIPVICWIICTVYREQFDEGTEMIQSLETTTSIFVEFVATLLKHHCQDLGQSALTILQGLGKLAEKGMEEQQVLFDHGSVSQTVSDPSKVPFLCKFLQKKRVSQTPMYSFMHLSFQEFFTALSYVLLGDEEAQEKVRKLLCKVRRGKENSHLLPIVQFLFGISNKEVGKRLEDTKYISCSQGIRTQLKHFILEVIEKEKEHRNAIDYHISSMWLFAFHCLYELHVDDFVKKAMNTYTEFNLTHIPLTKTDCWVLKYCFQNCKCIQRLILNWCNLTAEKIKIILPALEKCQYLELQVDGLADDDIDDLLTALGEGKSLELDLTENNFSDEKVQDLLVALTKHKPRNVEIGVKSITSNTADKFMFLISKAHGVLESIGLHGCEKVTLEANLQKNGVNWTLQTSLWLKVSEMKMICDCIRASGYSLSEIVLAVSYVADLSDTDVDDLSTIIHSVDKLRLSFQHQDLYGWDAVSEGLQSQISLRGIELTLYGDPVFDWRKLFQLVHTLEQHPEWDEHVEALISLLHSQTSLEDISLYVSRLTERCAASVVSLSQACPNLRMISLHVVEHGLLLEEVLHRLRVSKRRPDCRLLVAGWRCRKPADKCTGRKDWSLCCDDSVRLTLHGETFTENVIRHGKESDRPSDHPKSTRWCVVA</sequence>
<dbReference type="Gene3D" id="1.10.533.10">
    <property type="entry name" value="Death Domain, Fas"/>
    <property type="match status" value="1"/>
</dbReference>
<evidence type="ECO:0000313" key="13">
    <source>
        <dbReference type="Ensembl" id="ENSHHUP00000082397.1"/>
    </source>
</evidence>
<evidence type="ECO:0000256" key="2">
    <source>
        <dbReference type="ARBA" id="ARBA00022490"/>
    </source>
</evidence>
<evidence type="ECO:0000259" key="12">
    <source>
        <dbReference type="PROSITE" id="PS50837"/>
    </source>
</evidence>
<dbReference type="InterPro" id="IPR027417">
    <property type="entry name" value="P-loop_NTPase"/>
</dbReference>
<dbReference type="Gene3D" id="3.80.10.10">
    <property type="entry name" value="Ribonuclease Inhibitor"/>
    <property type="match status" value="2"/>
</dbReference>
<dbReference type="Pfam" id="PF05729">
    <property type="entry name" value="NACHT"/>
    <property type="match status" value="1"/>
</dbReference>
<evidence type="ECO:0000256" key="3">
    <source>
        <dbReference type="ARBA" id="ARBA00022588"/>
    </source>
</evidence>
<evidence type="ECO:0000313" key="14">
    <source>
        <dbReference type="Proteomes" id="UP000314982"/>
    </source>
</evidence>
<evidence type="ECO:0000259" key="11">
    <source>
        <dbReference type="PROSITE" id="PS50209"/>
    </source>
</evidence>
<dbReference type="PROSITE" id="PS50837">
    <property type="entry name" value="NACHT"/>
    <property type="match status" value="1"/>
</dbReference>
<evidence type="ECO:0008006" key="15">
    <source>
        <dbReference type="Google" id="ProtNLM"/>
    </source>
</evidence>
<evidence type="ECO:0000256" key="5">
    <source>
        <dbReference type="ARBA" id="ARBA00022741"/>
    </source>
</evidence>
<evidence type="ECO:0000256" key="7">
    <source>
        <dbReference type="ARBA" id="ARBA00022843"/>
    </source>
</evidence>
<accession>A0A4W5R1C1</accession>
<keyword evidence="9" id="KW-0395">Inflammatory response</keyword>
<dbReference type="GO" id="GO:0042981">
    <property type="term" value="P:regulation of apoptotic process"/>
    <property type="evidence" value="ECO:0007669"/>
    <property type="project" value="InterPro"/>
</dbReference>
<dbReference type="GO" id="GO:0006954">
    <property type="term" value="P:inflammatory response"/>
    <property type="evidence" value="ECO:0007669"/>
    <property type="project" value="UniProtKB-KW"/>
</dbReference>
<dbReference type="Proteomes" id="UP000314982">
    <property type="component" value="Unassembled WGS sequence"/>
</dbReference>
<dbReference type="CDD" id="cd08330">
    <property type="entry name" value="CARD_ASC_NALP1"/>
    <property type="match status" value="1"/>
</dbReference>
<dbReference type="Pfam" id="PF14484">
    <property type="entry name" value="FISNA"/>
    <property type="match status" value="1"/>
</dbReference>
<reference evidence="13" key="2">
    <citation type="submission" date="2025-08" db="UniProtKB">
        <authorList>
            <consortium name="Ensembl"/>
        </authorList>
    </citation>
    <scope>IDENTIFICATION</scope>
</reference>
<dbReference type="SUPFAM" id="SSF52047">
    <property type="entry name" value="RNI-like"/>
    <property type="match status" value="1"/>
</dbReference>
<dbReference type="InterPro" id="IPR041267">
    <property type="entry name" value="NLRP_HD2"/>
</dbReference>
<organism evidence="13 14">
    <name type="scientific">Hucho hucho</name>
    <name type="common">huchen</name>
    <dbReference type="NCBI Taxonomy" id="62062"/>
    <lineage>
        <taxon>Eukaryota</taxon>
        <taxon>Metazoa</taxon>
        <taxon>Chordata</taxon>
        <taxon>Craniata</taxon>
        <taxon>Vertebrata</taxon>
        <taxon>Euteleostomi</taxon>
        <taxon>Actinopterygii</taxon>
        <taxon>Neopterygii</taxon>
        <taxon>Teleostei</taxon>
        <taxon>Protacanthopterygii</taxon>
        <taxon>Salmoniformes</taxon>
        <taxon>Salmonidae</taxon>
        <taxon>Salmoninae</taxon>
        <taxon>Hucho</taxon>
    </lineage>
</organism>
<evidence type="ECO:0000256" key="4">
    <source>
        <dbReference type="ARBA" id="ARBA00022737"/>
    </source>
</evidence>
<keyword evidence="5" id="KW-0547">Nucleotide-binding</keyword>
<dbReference type="Ensembl" id="ENSHHUT00000085003.1">
    <property type="protein sequence ID" value="ENSHHUP00000082397.1"/>
    <property type="gene ID" value="ENSHHUG00000047873.1"/>
</dbReference>
<dbReference type="PANTHER" id="PTHR45690:SF19">
    <property type="entry name" value="NACHT, LRR AND PYD DOMAINS-CONTAINING PROTEIN 3"/>
    <property type="match status" value="1"/>
</dbReference>
<dbReference type="Pfam" id="PF00619">
    <property type="entry name" value="CARD"/>
    <property type="match status" value="1"/>
</dbReference>
<keyword evidence="2" id="KW-0963">Cytoplasm</keyword>
<keyword evidence="14" id="KW-1185">Reference proteome</keyword>
<dbReference type="GO" id="GO:0045087">
    <property type="term" value="P:innate immune response"/>
    <property type="evidence" value="ECO:0007669"/>
    <property type="project" value="UniProtKB-KW"/>
</dbReference>
<dbReference type="SUPFAM" id="SSF52540">
    <property type="entry name" value="P-loop containing nucleoside triphosphate hydrolases"/>
    <property type="match status" value="1"/>
</dbReference>
<name>A0A4W5R1C1_9TELE</name>
<keyword evidence="4" id="KW-0677">Repeat</keyword>
<evidence type="ECO:0000256" key="6">
    <source>
        <dbReference type="ARBA" id="ARBA00022840"/>
    </source>
</evidence>
<reference evidence="13" key="3">
    <citation type="submission" date="2025-09" db="UniProtKB">
        <authorList>
            <consortium name="Ensembl"/>
        </authorList>
    </citation>
    <scope>IDENTIFICATION</scope>
</reference>
<dbReference type="InterPro" id="IPR033516">
    <property type="entry name" value="CARD8/ASC/NALP1_CARD"/>
</dbReference>
<dbReference type="SMART" id="SM01288">
    <property type="entry name" value="FISNA"/>
    <property type="match status" value="1"/>
</dbReference>
<dbReference type="STRING" id="62062.ENSHHUP00000082397"/>
<comment type="subcellular location">
    <subcellularLocation>
        <location evidence="1">Inflammasome</location>
    </subcellularLocation>
</comment>
<dbReference type="Pfam" id="PF17776">
    <property type="entry name" value="NLRC4_HD2"/>
    <property type="match status" value="1"/>
</dbReference>
<dbReference type="FunFam" id="1.10.533.10:FF:000013">
    <property type="entry name" value="Apoptosis-associated speck-like protein containing a CARD"/>
    <property type="match status" value="1"/>
</dbReference>
<dbReference type="InterPro" id="IPR007111">
    <property type="entry name" value="NACHT_NTPase"/>
</dbReference>
<protein>
    <recommendedName>
        <fullName evidence="15">NACHT, LRR and PYD domains-containing protein 3-like</fullName>
    </recommendedName>
</protein>
<dbReference type="GO" id="GO:0005524">
    <property type="term" value="F:ATP binding"/>
    <property type="evidence" value="ECO:0007669"/>
    <property type="project" value="UniProtKB-KW"/>
</dbReference>
<dbReference type="GeneTree" id="ENSGT00940000159520"/>
<feature type="domain" description="CARD" evidence="11">
    <location>
        <begin position="23"/>
        <end position="103"/>
    </location>
</feature>
<dbReference type="InterPro" id="IPR029495">
    <property type="entry name" value="NACHT-assoc"/>
</dbReference>
<evidence type="ECO:0000256" key="10">
    <source>
        <dbReference type="ARBA" id="ARBA00023233"/>
    </source>
</evidence>
<keyword evidence="7" id="KW-0832">Ubl conjugation</keyword>
<evidence type="ECO:0000256" key="9">
    <source>
        <dbReference type="ARBA" id="ARBA00023198"/>
    </source>
</evidence>
<evidence type="ECO:0000256" key="1">
    <source>
        <dbReference type="ARBA" id="ARBA00004110"/>
    </source>
</evidence>
<dbReference type="Gene3D" id="3.40.50.300">
    <property type="entry name" value="P-loop containing nucleotide triphosphate hydrolases"/>
    <property type="match status" value="1"/>
</dbReference>
<reference evidence="14" key="1">
    <citation type="submission" date="2018-06" db="EMBL/GenBank/DDBJ databases">
        <title>Genome assembly of Danube salmon.</title>
        <authorList>
            <person name="Macqueen D.J."/>
            <person name="Gundappa M.K."/>
        </authorList>
    </citation>
    <scope>NUCLEOTIDE SEQUENCE [LARGE SCALE GENOMIC DNA]</scope>
</reference>
<evidence type="ECO:0000256" key="8">
    <source>
        <dbReference type="ARBA" id="ARBA00022859"/>
    </source>
</evidence>
<dbReference type="InterPro" id="IPR001315">
    <property type="entry name" value="CARD"/>
</dbReference>
<dbReference type="SUPFAM" id="SSF47986">
    <property type="entry name" value="DEATH domain"/>
    <property type="match status" value="1"/>
</dbReference>
<dbReference type="AlphaFoldDB" id="A0A4W5R1C1"/>
<feature type="domain" description="NACHT" evidence="12">
    <location>
        <begin position="208"/>
        <end position="343"/>
    </location>
</feature>
<keyword evidence="3" id="KW-0399">Innate immunity</keyword>
<dbReference type="GO" id="GO:0061702">
    <property type="term" value="C:canonical inflammasome complex"/>
    <property type="evidence" value="ECO:0007669"/>
    <property type="project" value="UniProtKB-SubCell"/>
</dbReference>